<feature type="coiled-coil region" evidence="6">
    <location>
        <begin position="257"/>
        <end position="358"/>
    </location>
</feature>
<feature type="domain" description="Polysaccharide chain length determinant N-terminal" evidence="9">
    <location>
        <begin position="5"/>
        <end position="87"/>
    </location>
</feature>
<feature type="compositionally biased region" description="Low complexity" evidence="7">
    <location>
        <begin position="227"/>
        <end position="244"/>
    </location>
</feature>
<evidence type="ECO:0000313" key="12">
    <source>
        <dbReference type="Proteomes" id="UP000561045"/>
    </source>
</evidence>
<comment type="subcellular location">
    <subcellularLocation>
        <location evidence="1">Cell membrane</location>
        <topology evidence="1">Multi-pass membrane protein</topology>
    </subcellularLocation>
</comment>
<evidence type="ECO:0000256" key="5">
    <source>
        <dbReference type="ARBA" id="ARBA00023136"/>
    </source>
</evidence>
<feature type="region of interest" description="Disordered" evidence="7">
    <location>
        <begin position="227"/>
        <end position="251"/>
    </location>
</feature>
<gene>
    <name evidence="11" type="ORF">GGR36_000917</name>
</gene>
<dbReference type="InterPro" id="IPR003856">
    <property type="entry name" value="LPS_length_determ_N"/>
</dbReference>
<protein>
    <submittedName>
        <fullName evidence="11">Chain length determinant protein EpsF</fullName>
    </submittedName>
</protein>
<organism evidence="11 12">
    <name type="scientific">Niveibacterium umoris</name>
    <dbReference type="NCBI Taxonomy" id="1193620"/>
    <lineage>
        <taxon>Bacteria</taxon>
        <taxon>Pseudomonadati</taxon>
        <taxon>Pseudomonadota</taxon>
        <taxon>Betaproteobacteria</taxon>
        <taxon>Rhodocyclales</taxon>
        <taxon>Rhodocyclaceae</taxon>
        <taxon>Niveibacterium</taxon>
    </lineage>
</organism>
<evidence type="ECO:0000256" key="1">
    <source>
        <dbReference type="ARBA" id="ARBA00004651"/>
    </source>
</evidence>
<comment type="caution">
    <text evidence="11">The sequence shown here is derived from an EMBL/GenBank/DDBJ whole genome shotgun (WGS) entry which is preliminary data.</text>
</comment>
<proteinExistence type="predicted"/>
<keyword evidence="3 8" id="KW-0812">Transmembrane</keyword>
<dbReference type="Pfam" id="PF02706">
    <property type="entry name" value="Wzz"/>
    <property type="match status" value="1"/>
</dbReference>
<feature type="transmembrane region" description="Helical" evidence="8">
    <location>
        <begin position="12"/>
        <end position="35"/>
    </location>
</feature>
<dbReference type="InterPro" id="IPR017468">
    <property type="entry name" value="Chain_len_reg_EpsF"/>
</dbReference>
<dbReference type="RefSeq" id="WP_183632351.1">
    <property type="nucleotide sequence ID" value="NZ_BAABLE010000011.1"/>
</dbReference>
<evidence type="ECO:0000256" key="3">
    <source>
        <dbReference type="ARBA" id="ARBA00022692"/>
    </source>
</evidence>
<accession>A0A840BJ50</accession>
<dbReference type="Pfam" id="PF13807">
    <property type="entry name" value="GNVR"/>
    <property type="match status" value="1"/>
</dbReference>
<dbReference type="InterPro" id="IPR050445">
    <property type="entry name" value="Bact_polysacc_biosynth/exp"/>
</dbReference>
<evidence type="ECO:0000256" key="8">
    <source>
        <dbReference type="SAM" id="Phobius"/>
    </source>
</evidence>
<keyword evidence="4 8" id="KW-1133">Transmembrane helix</keyword>
<keyword evidence="12" id="KW-1185">Reference proteome</keyword>
<feature type="transmembrane region" description="Helical" evidence="8">
    <location>
        <begin position="397"/>
        <end position="418"/>
    </location>
</feature>
<evidence type="ECO:0000256" key="2">
    <source>
        <dbReference type="ARBA" id="ARBA00022475"/>
    </source>
</evidence>
<dbReference type="EMBL" id="JACIET010000001">
    <property type="protein sequence ID" value="MBB4011609.1"/>
    <property type="molecule type" value="Genomic_DNA"/>
</dbReference>
<dbReference type="AlphaFoldDB" id="A0A840BJ50"/>
<evidence type="ECO:0000313" key="11">
    <source>
        <dbReference type="EMBL" id="MBB4011609.1"/>
    </source>
</evidence>
<sequence length="464" mass="51245">MTFQQFILILKARWKIIATIFSVIVGTAITLSLVLPKQYTATTSVLVDVKSSDPIYGAMMQAQMMPGYMATQVDIITSDRVAQRVVKMLGFDKSPEAIAQWQDEGEGKGTVVTYFADALQRKLDVKPSRESSVINVAFTGADPKFAATVANAFARAYMDTNLELKVDPAKEYAAWFGDRAKQLRDNLEAAQTRLSKFQREKGIVATDDRLDVENARYAELSSQLTAIQAQRSDSSSRQRQAAGRMDTSPDVINSPVIQSLRADVARQEAKLKEMAGQLGQNHPQYQRTQAELDALKSKLDSEMRQVASSVGTSNVVNQQREAELRASLEAQKQKVLELRAQRDEVAVLQKDVEAAQRAYDIVGQRLSQTSLESQTQQTNITVLTPADVPIKHSSPKLLLNTIVAAFLGGLLGVGVALLQEMRNRRIRSREDLVESLGIPVLAVLESVALPSRKHRIGFRRTVSA</sequence>
<dbReference type="GO" id="GO:0005886">
    <property type="term" value="C:plasma membrane"/>
    <property type="evidence" value="ECO:0007669"/>
    <property type="project" value="UniProtKB-SubCell"/>
</dbReference>
<dbReference type="InterPro" id="IPR032807">
    <property type="entry name" value="GNVR"/>
</dbReference>
<keyword evidence="6" id="KW-0175">Coiled coil</keyword>
<dbReference type="Proteomes" id="UP000561045">
    <property type="component" value="Unassembled WGS sequence"/>
</dbReference>
<name>A0A840BJ50_9RHOO</name>
<evidence type="ECO:0000259" key="9">
    <source>
        <dbReference type="Pfam" id="PF02706"/>
    </source>
</evidence>
<feature type="domain" description="Tyrosine-protein kinase G-rich" evidence="10">
    <location>
        <begin position="341"/>
        <end position="421"/>
    </location>
</feature>
<dbReference type="GO" id="GO:0004713">
    <property type="term" value="F:protein tyrosine kinase activity"/>
    <property type="evidence" value="ECO:0007669"/>
    <property type="project" value="TreeGrafter"/>
</dbReference>
<evidence type="ECO:0000256" key="6">
    <source>
        <dbReference type="SAM" id="Coils"/>
    </source>
</evidence>
<keyword evidence="2" id="KW-1003">Cell membrane</keyword>
<reference evidence="11 12" key="1">
    <citation type="submission" date="2020-08" db="EMBL/GenBank/DDBJ databases">
        <title>Genomic Encyclopedia of Type Strains, Phase IV (KMG-IV): sequencing the most valuable type-strain genomes for metagenomic binning, comparative biology and taxonomic classification.</title>
        <authorList>
            <person name="Goeker M."/>
        </authorList>
    </citation>
    <scope>NUCLEOTIDE SEQUENCE [LARGE SCALE GENOMIC DNA]</scope>
    <source>
        <strain evidence="11 12">DSM 106739</strain>
    </source>
</reference>
<evidence type="ECO:0000259" key="10">
    <source>
        <dbReference type="Pfam" id="PF13807"/>
    </source>
</evidence>
<dbReference type="NCBIfam" id="TIGR03017">
    <property type="entry name" value="EpsF"/>
    <property type="match status" value="1"/>
</dbReference>
<dbReference type="PANTHER" id="PTHR32309:SF13">
    <property type="entry name" value="FERRIC ENTEROBACTIN TRANSPORT PROTEIN FEPE"/>
    <property type="match status" value="1"/>
</dbReference>
<dbReference type="PANTHER" id="PTHR32309">
    <property type="entry name" value="TYROSINE-PROTEIN KINASE"/>
    <property type="match status" value="1"/>
</dbReference>
<keyword evidence="5 8" id="KW-0472">Membrane</keyword>
<evidence type="ECO:0000256" key="7">
    <source>
        <dbReference type="SAM" id="MobiDB-lite"/>
    </source>
</evidence>
<evidence type="ECO:0000256" key="4">
    <source>
        <dbReference type="ARBA" id="ARBA00022989"/>
    </source>
</evidence>